<keyword evidence="3" id="KW-1185">Reference proteome</keyword>
<evidence type="ECO:0000256" key="1">
    <source>
        <dbReference type="SAM" id="SignalP"/>
    </source>
</evidence>
<reference evidence="2" key="1">
    <citation type="submission" date="2023-06" db="EMBL/GenBank/DDBJ databases">
        <title>Draft genome sequence of Nocardioides sp. SOB77.</title>
        <authorList>
            <person name="Zhang G."/>
        </authorList>
    </citation>
    <scope>NUCLEOTIDE SEQUENCE</scope>
    <source>
        <strain evidence="2">SOB77</strain>
    </source>
</reference>
<dbReference type="EMBL" id="JAUHJQ010000006">
    <property type="protein sequence ID" value="MDN4174372.1"/>
    <property type="molecule type" value="Genomic_DNA"/>
</dbReference>
<evidence type="ECO:0000313" key="2">
    <source>
        <dbReference type="EMBL" id="MDN4174372.1"/>
    </source>
</evidence>
<feature type="chain" id="PRO_5046391107" description="Lipoprotein" evidence="1">
    <location>
        <begin position="27"/>
        <end position="151"/>
    </location>
</feature>
<evidence type="ECO:0000313" key="3">
    <source>
        <dbReference type="Proteomes" id="UP001168620"/>
    </source>
</evidence>
<dbReference type="RefSeq" id="WP_300953464.1">
    <property type="nucleotide sequence ID" value="NZ_JAUHJQ010000006.1"/>
</dbReference>
<dbReference type="PROSITE" id="PS51257">
    <property type="entry name" value="PROKAR_LIPOPROTEIN"/>
    <property type="match status" value="1"/>
</dbReference>
<feature type="signal peptide" evidence="1">
    <location>
        <begin position="1"/>
        <end position="26"/>
    </location>
</feature>
<comment type="caution">
    <text evidence="2">The sequence shown here is derived from an EMBL/GenBank/DDBJ whole genome shotgun (WGS) entry which is preliminary data.</text>
</comment>
<organism evidence="2 3">
    <name type="scientific">Nocardioides oceani</name>
    <dbReference type="NCBI Taxonomy" id="3058369"/>
    <lineage>
        <taxon>Bacteria</taxon>
        <taxon>Bacillati</taxon>
        <taxon>Actinomycetota</taxon>
        <taxon>Actinomycetes</taxon>
        <taxon>Propionibacteriales</taxon>
        <taxon>Nocardioidaceae</taxon>
        <taxon>Nocardioides</taxon>
    </lineage>
</organism>
<name>A0ABT8FJN7_9ACTN</name>
<evidence type="ECO:0008006" key="4">
    <source>
        <dbReference type="Google" id="ProtNLM"/>
    </source>
</evidence>
<accession>A0ABT8FJN7</accession>
<protein>
    <recommendedName>
        <fullName evidence="4">Lipoprotein</fullName>
    </recommendedName>
</protein>
<keyword evidence="1" id="KW-0732">Signal</keyword>
<proteinExistence type="predicted"/>
<dbReference type="Proteomes" id="UP001168620">
    <property type="component" value="Unassembled WGS sequence"/>
</dbReference>
<gene>
    <name evidence="2" type="ORF">QWY28_15520</name>
</gene>
<sequence length="151" mass="15598">MTRRNHLARVALLATTLLATACGDQADERPGAASAPPSGQPSVTAITCTSDQRVTGIFDHVDTGGGAATAEDAVARFAGSPADIRDGGPPTEGPLVETAGDEGTAWLLRPDGTAHTRLGLRRMSDQTWVVEMQDACAGDADEADGGRDQER</sequence>